<organism evidence="13 14">
    <name type="scientific">Eptatretus burgeri</name>
    <name type="common">Inshore hagfish</name>
    <dbReference type="NCBI Taxonomy" id="7764"/>
    <lineage>
        <taxon>Eukaryota</taxon>
        <taxon>Metazoa</taxon>
        <taxon>Chordata</taxon>
        <taxon>Craniata</taxon>
        <taxon>Vertebrata</taxon>
        <taxon>Cyclostomata</taxon>
        <taxon>Myxini</taxon>
        <taxon>Myxiniformes</taxon>
        <taxon>Myxinidae</taxon>
        <taxon>Eptatretinae</taxon>
        <taxon>Eptatretus</taxon>
    </lineage>
</organism>
<dbReference type="GO" id="GO:0004326">
    <property type="term" value="F:tetrahydrofolylpolyglutamate synthase activity"/>
    <property type="evidence" value="ECO:0007669"/>
    <property type="project" value="UniProtKB-EC"/>
</dbReference>
<reference evidence="13" key="1">
    <citation type="submission" date="2025-08" db="UniProtKB">
        <authorList>
            <consortium name="Ensembl"/>
        </authorList>
    </citation>
    <scope>IDENTIFICATION</scope>
</reference>
<dbReference type="PANTHER" id="PTHR11136">
    <property type="entry name" value="FOLYLPOLYGLUTAMATE SYNTHASE-RELATED"/>
    <property type="match status" value="1"/>
</dbReference>
<proteinExistence type="inferred from homology"/>
<dbReference type="GO" id="GO:0005829">
    <property type="term" value="C:cytosol"/>
    <property type="evidence" value="ECO:0007669"/>
    <property type="project" value="TreeGrafter"/>
</dbReference>
<dbReference type="GO" id="GO:0005739">
    <property type="term" value="C:mitochondrion"/>
    <property type="evidence" value="ECO:0007669"/>
    <property type="project" value="TreeGrafter"/>
</dbReference>
<dbReference type="Gene3D" id="3.40.1190.10">
    <property type="entry name" value="Mur-like, catalytic domain"/>
    <property type="match status" value="1"/>
</dbReference>
<dbReference type="NCBIfam" id="TIGR01499">
    <property type="entry name" value="folC"/>
    <property type="match status" value="1"/>
</dbReference>
<dbReference type="OMA" id="ESLDCCM"/>
<dbReference type="InterPro" id="IPR036565">
    <property type="entry name" value="Mur-like_cat_sf"/>
</dbReference>
<keyword evidence="4" id="KW-0554">One-carbon metabolism</keyword>
<sequence length="537" mass="59359">MGMDLEKLGIKVSDLDTLNVIHVSGTKGKGSTCAFVESMLRHHGFRTGLYSSPHLISVTERIMLNGDPLPRQRFVQYFHHTRGLLQAHGHQLGYFHFLTVMAFYIFLEEKVDVAVMEVGIGGAYDCTNVLRKPRVCGVASLGLDHTAMLGQTLPEIAWQKAGIFKPGIPAFTVMQAPAALAVLQQRALEIGCPLSLCPNLSDFTANRSIDVAVNELGDSVAVSLKGEHQRENAALALCLVNTWLHFHGHAVTGSSFSQSSSNILTAAPPFRLTAAMHKGLACTRWLGRAQVVPCGHLTVYLDGAHTKESLQACLSWFNAEQQRLPCQGISSQRVLLFNVTGGRDAQTLLSLLQAYIFDFAIFCPNISSQNQSQDQSNLMVTPSAMIKACWEHKALWDRLEKESPSLYSCLHKSSIPAPSLVFPNISDSLDWLKMWTRVMKRDGQERKRGETGGMKGEDWEDFDKIKNGRKKAEIHDGINHCFDEGFVGLRQKETAQRRDGKQQPIEENEQEGKVLVLVTGSLHLVGCTLKVLLSNVD</sequence>
<dbReference type="GO" id="GO:0006730">
    <property type="term" value="P:one-carbon metabolic process"/>
    <property type="evidence" value="ECO:0007669"/>
    <property type="project" value="UniProtKB-KW"/>
</dbReference>
<evidence type="ECO:0000256" key="5">
    <source>
        <dbReference type="ARBA" id="ARBA00022598"/>
    </source>
</evidence>
<evidence type="ECO:0000256" key="11">
    <source>
        <dbReference type="ARBA" id="ARBA00030876"/>
    </source>
</evidence>
<evidence type="ECO:0000313" key="13">
    <source>
        <dbReference type="Ensembl" id="ENSEBUP00000019823.1"/>
    </source>
</evidence>
<dbReference type="UniPathway" id="UPA00850"/>
<evidence type="ECO:0000256" key="7">
    <source>
        <dbReference type="ARBA" id="ARBA00022741"/>
    </source>
</evidence>
<evidence type="ECO:0000256" key="2">
    <source>
        <dbReference type="ARBA" id="ARBA00008276"/>
    </source>
</evidence>
<evidence type="ECO:0000256" key="10">
    <source>
        <dbReference type="ARBA" id="ARBA00030592"/>
    </source>
</evidence>
<dbReference type="Ensembl" id="ENSEBUT00000020399.1">
    <property type="protein sequence ID" value="ENSEBUP00000019823.1"/>
    <property type="gene ID" value="ENSEBUG00000012308.1"/>
</dbReference>
<dbReference type="EC" id="6.3.2.17" evidence="3"/>
<dbReference type="PROSITE" id="PS01011">
    <property type="entry name" value="FOLYLPOLYGLU_SYNT_1"/>
    <property type="match status" value="1"/>
</dbReference>
<comment type="similarity">
    <text evidence="2">Belongs to the folylpolyglutamate synthase family.</text>
</comment>
<dbReference type="SUPFAM" id="SSF53244">
    <property type="entry name" value="MurD-like peptide ligases, peptide-binding domain"/>
    <property type="match status" value="1"/>
</dbReference>
<dbReference type="AlphaFoldDB" id="A0A8C4QUT6"/>
<keyword evidence="6" id="KW-0479">Metal-binding</keyword>
<dbReference type="InterPro" id="IPR036615">
    <property type="entry name" value="Mur_ligase_C_dom_sf"/>
</dbReference>
<comment type="pathway">
    <text evidence="1">Cofactor biosynthesis; tetrahydrofolylpolyglutamate biosynthesis.</text>
</comment>
<evidence type="ECO:0000313" key="14">
    <source>
        <dbReference type="Proteomes" id="UP000694388"/>
    </source>
</evidence>
<dbReference type="GO" id="GO:0046872">
    <property type="term" value="F:metal ion binding"/>
    <property type="evidence" value="ECO:0007669"/>
    <property type="project" value="UniProtKB-KW"/>
</dbReference>
<evidence type="ECO:0000256" key="4">
    <source>
        <dbReference type="ARBA" id="ARBA00022563"/>
    </source>
</evidence>
<keyword evidence="5" id="KW-0436">Ligase</keyword>
<evidence type="ECO:0000256" key="3">
    <source>
        <dbReference type="ARBA" id="ARBA00013025"/>
    </source>
</evidence>
<dbReference type="Gene3D" id="3.90.190.20">
    <property type="entry name" value="Mur ligase, C-terminal domain"/>
    <property type="match status" value="1"/>
</dbReference>
<dbReference type="GO" id="GO:0005524">
    <property type="term" value="F:ATP binding"/>
    <property type="evidence" value="ECO:0007669"/>
    <property type="project" value="UniProtKB-KW"/>
</dbReference>
<evidence type="ECO:0000256" key="9">
    <source>
        <dbReference type="ARBA" id="ARBA00022842"/>
    </source>
</evidence>
<keyword evidence="7" id="KW-0547">Nucleotide-binding</keyword>
<evidence type="ECO:0000256" key="12">
    <source>
        <dbReference type="ARBA" id="ARBA00047493"/>
    </source>
</evidence>
<keyword evidence="14" id="KW-1185">Reference proteome</keyword>
<dbReference type="Proteomes" id="UP000694388">
    <property type="component" value="Unplaced"/>
</dbReference>
<dbReference type="SUPFAM" id="SSF53623">
    <property type="entry name" value="MurD-like peptide ligases, catalytic domain"/>
    <property type="match status" value="1"/>
</dbReference>
<accession>A0A8C4QUT6</accession>
<evidence type="ECO:0000256" key="1">
    <source>
        <dbReference type="ARBA" id="ARBA00005150"/>
    </source>
</evidence>
<evidence type="ECO:0000256" key="8">
    <source>
        <dbReference type="ARBA" id="ARBA00022840"/>
    </source>
</evidence>
<protein>
    <recommendedName>
        <fullName evidence="3">tetrahydrofolate synthase</fullName>
        <ecNumber evidence="3">6.3.2.17</ecNumber>
    </recommendedName>
    <alternativeName>
        <fullName evidence="11">Folylpoly-gamma-glutamate synthetase</fullName>
    </alternativeName>
    <alternativeName>
        <fullName evidence="10">Tetrahydrofolylpolyglutamate synthase</fullName>
    </alternativeName>
</protein>
<comment type="catalytic activity">
    <reaction evidence="12">
        <text>(6S)-5,6,7,8-tetrahydrofolyl-(gamma-L-Glu)(n) + L-glutamate + ATP = (6S)-5,6,7,8-tetrahydrofolyl-(gamma-L-Glu)(n+1) + ADP + phosphate + H(+)</text>
        <dbReference type="Rhea" id="RHEA:10580"/>
        <dbReference type="Rhea" id="RHEA-COMP:14738"/>
        <dbReference type="Rhea" id="RHEA-COMP:14740"/>
        <dbReference type="ChEBI" id="CHEBI:15378"/>
        <dbReference type="ChEBI" id="CHEBI:29985"/>
        <dbReference type="ChEBI" id="CHEBI:30616"/>
        <dbReference type="ChEBI" id="CHEBI:43474"/>
        <dbReference type="ChEBI" id="CHEBI:141005"/>
        <dbReference type="ChEBI" id="CHEBI:456216"/>
        <dbReference type="EC" id="6.3.2.17"/>
    </reaction>
</comment>
<dbReference type="PANTHER" id="PTHR11136:SF5">
    <property type="entry name" value="FOLYLPOLYGLUTAMATE SYNTHASE, MITOCHONDRIAL"/>
    <property type="match status" value="1"/>
</dbReference>
<evidence type="ECO:0000256" key="6">
    <source>
        <dbReference type="ARBA" id="ARBA00022723"/>
    </source>
</evidence>
<name>A0A8C4QUT6_EPTBU</name>
<keyword evidence="9" id="KW-0460">Magnesium</keyword>
<dbReference type="InterPro" id="IPR001645">
    <property type="entry name" value="Folylpolyglutamate_synth"/>
</dbReference>
<dbReference type="GeneTree" id="ENSGT00390000016526"/>
<reference evidence="13" key="2">
    <citation type="submission" date="2025-09" db="UniProtKB">
        <authorList>
            <consortium name="Ensembl"/>
        </authorList>
    </citation>
    <scope>IDENTIFICATION</scope>
</reference>
<dbReference type="PROSITE" id="PS01012">
    <property type="entry name" value="FOLYLPOLYGLU_SYNT_2"/>
    <property type="match status" value="1"/>
</dbReference>
<dbReference type="InterPro" id="IPR018109">
    <property type="entry name" value="Folylpolyglutamate_synth_CS"/>
</dbReference>
<keyword evidence="8" id="KW-0067">ATP-binding</keyword>